<feature type="domain" description="Glycosyltransferase N-terminal" evidence="9">
    <location>
        <begin position="471"/>
        <end position="595"/>
    </location>
</feature>
<evidence type="ECO:0000259" key="9">
    <source>
        <dbReference type="Pfam" id="PF26168"/>
    </source>
</evidence>
<dbReference type="GO" id="GO:0006952">
    <property type="term" value="P:defense response"/>
    <property type="evidence" value="ECO:0007669"/>
    <property type="project" value="UniProtKB-KW"/>
</dbReference>
<dbReference type="FunFam" id="3.40.50.2000:FF:000027">
    <property type="entry name" value="Glycosyltransferase"/>
    <property type="match status" value="3"/>
</dbReference>
<evidence type="ECO:0000313" key="11">
    <source>
        <dbReference type="Proteomes" id="UP001141552"/>
    </source>
</evidence>
<dbReference type="GO" id="GO:0047213">
    <property type="term" value="F:anthocyanidin 3-O-glucosyltransferase activity"/>
    <property type="evidence" value="ECO:0007669"/>
    <property type="project" value="UniProtKB-EC"/>
</dbReference>
<dbReference type="InterPro" id="IPR058980">
    <property type="entry name" value="Glyco_transf_N"/>
</dbReference>
<reference evidence="10" key="2">
    <citation type="journal article" date="2023" name="Plants (Basel)">
        <title>Annotation of the Turnera subulata (Passifloraceae) Draft Genome Reveals the S-Locus Evolved after the Divergence of Turneroideae from Passifloroideae in a Stepwise Manner.</title>
        <authorList>
            <person name="Henning P.M."/>
            <person name="Roalson E.H."/>
            <person name="Mir W."/>
            <person name="McCubbin A.G."/>
            <person name="Shore J.S."/>
        </authorList>
    </citation>
    <scope>NUCLEOTIDE SEQUENCE</scope>
    <source>
        <strain evidence="10">F60SS</strain>
    </source>
</reference>
<keyword evidence="4" id="KW-0808">Transferase</keyword>
<protein>
    <recommendedName>
        <fullName evidence="9">Glycosyltransferase N-terminal domain-containing protein</fullName>
    </recommendedName>
</protein>
<evidence type="ECO:0000313" key="10">
    <source>
        <dbReference type="EMBL" id="KAJ4830380.1"/>
    </source>
</evidence>
<dbReference type="GO" id="GO:0050057">
    <property type="term" value="F:linamarin synthase activity"/>
    <property type="evidence" value="ECO:0007669"/>
    <property type="project" value="UniProtKB-EC"/>
</dbReference>
<keyword evidence="11" id="KW-1185">Reference proteome</keyword>
<dbReference type="Gene3D" id="3.40.50.2000">
    <property type="entry name" value="Glycogen Phosphorylase B"/>
    <property type="match status" value="6"/>
</dbReference>
<evidence type="ECO:0000256" key="6">
    <source>
        <dbReference type="ARBA" id="ARBA00047606"/>
    </source>
</evidence>
<keyword evidence="3" id="KW-0328">Glycosyltransferase</keyword>
<dbReference type="SUPFAM" id="SSF53756">
    <property type="entry name" value="UDP-Glycosyltransferase/glycogen phosphorylase"/>
    <property type="match status" value="3"/>
</dbReference>
<dbReference type="PANTHER" id="PTHR11926:SF1365">
    <property type="entry name" value="GLYCOSYLTRANSFERASE"/>
    <property type="match status" value="1"/>
</dbReference>
<comment type="function">
    <text evidence="8">UDP-glucosyltransferase catalyzing in planta synthesis of cyanogenic glucosides. Able to glucosylate acetone cyanohydrin and 2-hydroxy-2-methylbutyronitrile, forming linamarin and lotaustralin. Also accepts, to some extent, a wide range of potential acceptor substrates, including simple alcohols, flavonoids, isoflavonoids and other hydroxynitriles such as p-hydroxymandelonitrile, mandelonitrile, (E)-4-hydroxy-2-methylbut-2-enenitrile and (E)- 2-(hydroxymethyl)but-2-enenitrile.</text>
</comment>
<accession>A0A9Q0FF79</accession>
<evidence type="ECO:0000256" key="4">
    <source>
        <dbReference type="ARBA" id="ARBA00022679"/>
    </source>
</evidence>
<dbReference type="EMBL" id="JAKUCV010005652">
    <property type="protein sequence ID" value="KAJ4830380.1"/>
    <property type="molecule type" value="Genomic_DNA"/>
</dbReference>
<dbReference type="FunFam" id="3.40.50.2000:FF:000055">
    <property type="entry name" value="Glycosyltransferase"/>
    <property type="match status" value="3"/>
</dbReference>
<dbReference type="GO" id="GO:0080043">
    <property type="term" value="F:quercetin 3-O-glucosyltransferase activity"/>
    <property type="evidence" value="ECO:0007669"/>
    <property type="project" value="TreeGrafter"/>
</dbReference>
<dbReference type="Pfam" id="PF00201">
    <property type="entry name" value="UDPGT"/>
    <property type="match status" value="3"/>
</dbReference>
<reference evidence="10" key="1">
    <citation type="submission" date="2022-02" db="EMBL/GenBank/DDBJ databases">
        <authorList>
            <person name="Henning P.M."/>
            <person name="McCubbin A.G."/>
            <person name="Shore J.S."/>
        </authorList>
    </citation>
    <scope>NUCLEOTIDE SEQUENCE</scope>
    <source>
        <strain evidence="10">F60SS</strain>
        <tissue evidence="10">Leaves</tissue>
    </source>
</reference>
<comment type="catalytic activity">
    <reaction evidence="6">
        <text>an anthocyanidin + UDP-alpha-D-glucose + H(+) = an anthocyanidin 3-O-beta-D-glucoside + UDP</text>
        <dbReference type="Rhea" id="RHEA:20093"/>
        <dbReference type="ChEBI" id="CHEBI:15378"/>
        <dbReference type="ChEBI" id="CHEBI:16307"/>
        <dbReference type="ChEBI" id="CHEBI:58223"/>
        <dbReference type="ChEBI" id="CHEBI:58885"/>
        <dbReference type="ChEBI" id="CHEBI:143576"/>
        <dbReference type="EC" id="2.4.1.115"/>
    </reaction>
</comment>
<dbReference type="Proteomes" id="UP001141552">
    <property type="component" value="Unassembled WGS sequence"/>
</dbReference>
<dbReference type="GO" id="GO:0080044">
    <property type="term" value="F:quercetin 7-O-glucosyltransferase activity"/>
    <property type="evidence" value="ECO:0007669"/>
    <property type="project" value="TreeGrafter"/>
</dbReference>
<evidence type="ECO:0000256" key="7">
    <source>
        <dbReference type="ARBA" id="ARBA00052877"/>
    </source>
</evidence>
<comment type="catalytic activity">
    <reaction evidence="7">
        <text>2-hydroxy-2-methylpropanenitrile + UDP-alpha-D-glucose = linamarin + UDP + H(+)</text>
        <dbReference type="Rhea" id="RHEA:20009"/>
        <dbReference type="ChEBI" id="CHEBI:15348"/>
        <dbReference type="ChEBI" id="CHEBI:15378"/>
        <dbReference type="ChEBI" id="CHEBI:16441"/>
        <dbReference type="ChEBI" id="CHEBI:58223"/>
        <dbReference type="ChEBI" id="CHEBI:58885"/>
        <dbReference type="EC" id="2.4.1.63"/>
    </reaction>
</comment>
<feature type="non-terminal residue" evidence="10">
    <location>
        <position position="1431"/>
    </location>
</feature>
<evidence type="ECO:0000256" key="8">
    <source>
        <dbReference type="ARBA" id="ARBA00056778"/>
    </source>
</evidence>
<organism evidence="10 11">
    <name type="scientific">Turnera subulata</name>
    <dbReference type="NCBI Taxonomy" id="218843"/>
    <lineage>
        <taxon>Eukaryota</taxon>
        <taxon>Viridiplantae</taxon>
        <taxon>Streptophyta</taxon>
        <taxon>Embryophyta</taxon>
        <taxon>Tracheophyta</taxon>
        <taxon>Spermatophyta</taxon>
        <taxon>Magnoliopsida</taxon>
        <taxon>eudicotyledons</taxon>
        <taxon>Gunneridae</taxon>
        <taxon>Pentapetalae</taxon>
        <taxon>rosids</taxon>
        <taxon>fabids</taxon>
        <taxon>Malpighiales</taxon>
        <taxon>Passifloraceae</taxon>
        <taxon>Turnera</taxon>
    </lineage>
</organism>
<dbReference type="InterPro" id="IPR002213">
    <property type="entry name" value="UDP_glucos_trans"/>
</dbReference>
<evidence type="ECO:0000256" key="5">
    <source>
        <dbReference type="ARBA" id="ARBA00022821"/>
    </source>
</evidence>
<proteinExistence type="inferred from homology"/>
<gene>
    <name evidence="10" type="ORF">Tsubulata_041236</name>
</gene>
<evidence type="ECO:0000256" key="2">
    <source>
        <dbReference type="ARBA" id="ARBA00009995"/>
    </source>
</evidence>
<dbReference type="CDD" id="cd03784">
    <property type="entry name" value="GT1_Gtf-like"/>
    <property type="match status" value="3"/>
</dbReference>
<comment type="pathway">
    <text evidence="1">Pigment biosynthesis; anthocyanin biosynthesis.</text>
</comment>
<dbReference type="Pfam" id="PF26168">
    <property type="entry name" value="Glyco_transf_N"/>
    <property type="match status" value="1"/>
</dbReference>
<dbReference type="PANTHER" id="PTHR11926">
    <property type="entry name" value="GLUCOSYL/GLUCURONOSYL TRANSFERASES"/>
    <property type="match status" value="1"/>
</dbReference>
<dbReference type="InterPro" id="IPR035595">
    <property type="entry name" value="UDP_glycos_trans_CS"/>
</dbReference>
<sequence>GVKVANSINTLKKMLSAAAKKPHAVCVPYPTQGHVKPMMQLARLLHSRGFHITIVNTENNHRRILRSAGPDSVKGLPDFQFKTIPDGLPPSDGAQDIPSLCDSTRKTCLAPFRELLKGLNSSSEIPPVTCIISDAIMSFAIKAAEELGIPEVQFWTASACSFMGYLHFSELIRRGFEPCKEEIFLRDGDTVIDWIPGMSNIRLRDMPTFTRTTNNELLFDVLESEVQNCLNASAIVFNTFDEFEHEVLQAITTKFPRTYTLGPLPLLERHIPERGSKSLGSSLWKDDSTCLEWLDKREPSSVVYVNYGSISLMTDAHLKELAWGLANSKHPFLWIIRPDLVRGTDSAFLPEDFLEEIGERGLLTSWCPQEKVLAHPSVGVFLTHCGWNSTMETICSGVPIICWPFFADQQTNCRYSCTTWGIGVEVKHDVKRNDIESLVREMMEGDSGKLRREKALDWKRKAEEAANPHAVCVPFPAQGHVTPMMKLARLLHSRGFHITFVNTEYNHRRIIRSQGPDSVKGLPDFQFKTIPDGLPPSDGTLDTPSLCDSTRKNCLAPFRRLLKELNSSSSEIPPVTCIISDGVMTFGIKAAEELSIPKVQLWTASACSFMGYLHFTELKRRGFKPYKEENFLRDGDTLIDWIPGMSNMRLRDMPTFTRTTNNEIMFDFMGSEALNCLSASAIVFNTFDQFEHEVLEAIATRFPRIYTIGPLPLLEKHIPNSESKSLGSSLWQDDSNCLEWLDKREPSSVVYVNYGSVSVMTDTHLKELAWGLAHSKHPFLWIIRPDIVMGTDSAILPEDFLEAIGERGLLASWCPQDKVLAHPSVGVFLTHCGWNSTMETICSGVPIICWPFFADQHTNCRYSCTTWGIGVEVKHDVNRNDIESLVREMMGGDNGKQKRQKALQWKRKAEEATTVGGVSYKNFNAFIKETNIIAYLLEEPQNIGTSCRLHHHTEKKKKMLSAAAKIPHAVCVPFPAQGHVKPMMQLARLLHSRGFHITFVNTEHNHRRIILSQGPDSVKGLPDFQFKTIPEGLPPSDERLDVPSLCDSTRKHCLAPFKELVKELNSSSGIPPVTCIISDGVMTFGIKAAEELSIPPVQFWTASACSFMAYLHYSELIIRGFEPYKEENFLRDGDTVIDWIPGMSNIRLKDMPTFTRTTNNEIIFDFLGSEAQNCLNSSAIIFNTFDELELEVLEAIAIKFPRIYTVGPLPLLERHISKTESKSLGSSLWKDDSNCLEWLDKREPGSVVYVNYGSLAVVTDEHLKELAWGLANGKHPFLWIIRPDLVRGDSAILPEDFLEEVNERGHLASWCPQDQVLAHPSIGVFLTHCGWNSTIETICSGVPVVCWPFFADQQTNCRYSCTTWGIGVEVKHDVKRNDIESLVREMMEGDSGKQRREKALDWKRKAEQAANVGGLSYNSFNKFIREALHFG</sequence>
<evidence type="ECO:0000256" key="1">
    <source>
        <dbReference type="ARBA" id="ARBA00004935"/>
    </source>
</evidence>
<comment type="caution">
    <text evidence="10">The sequence shown here is derived from an EMBL/GenBank/DDBJ whole genome shotgun (WGS) entry which is preliminary data.</text>
</comment>
<keyword evidence="5" id="KW-0611">Plant defense</keyword>
<dbReference type="OrthoDB" id="5835829at2759"/>
<evidence type="ECO:0000256" key="3">
    <source>
        <dbReference type="ARBA" id="ARBA00022676"/>
    </source>
</evidence>
<name>A0A9Q0FF79_9ROSI</name>
<dbReference type="PROSITE" id="PS00375">
    <property type="entry name" value="UDPGT"/>
    <property type="match status" value="3"/>
</dbReference>
<comment type="similarity">
    <text evidence="2">Belongs to the UDP-glycosyltransferase family.</text>
</comment>